<dbReference type="AlphaFoldDB" id="A0A0H5B9V8"/>
<gene>
    <name evidence="1" type="ORF">BV133_1424</name>
    <name evidence="2" type="ORF">BVIRIDIS_26830</name>
</gene>
<evidence type="ECO:0000313" key="1">
    <source>
        <dbReference type="EMBL" id="BAR99017.1"/>
    </source>
</evidence>
<dbReference type="Proteomes" id="UP000065734">
    <property type="component" value="Chromosome I"/>
</dbReference>
<proteinExistence type="predicted"/>
<keyword evidence="3" id="KW-1185">Reference proteome</keyword>
<dbReference type="EMBL" id="AP014854">
    <property type="protein sequence ID" value="BAR99017.1"/>
    <property type="molecule type" value="Genomic_DNA"/>
</dbReference>
<reference evidence="1" key="1">
    <citation type="journal article" date="2015" name="Genome Announc.">
        <title>Complete Genome Sequence of the Bacteriochlorophyll b-Producing Photosynthetic Bacterium Blastochloris viridis.</title>
        <authorList>
            <person name="Tsukatani Y."/>
            <person name="Hirose Y."/>
            <person name="Harada J."/>
            <person name="Misawa N."/>
            <person name="Mori K."/>
            <person name="Inoue K."/>
            <person name="Tamiaki H."/>
        </authorList>
    </citation>
    <scope>NUCLEOTIDE SEQUENCE [LARGE SCALE GENOMIC DNA]</scope>
    <source>
        <strain evidence="1">DSM 133</strain>
    </source>
</reference>
<reference evidence="3" key="3">
    <citation type="journal article" date="2016" name="Genome Announc.">
        <title>Revised genome sequence of the purple photosynthetic bacterium Blastochloris viridis.</title>
        <authorList>
            <person name="Liu L.N."/>
            <person name="Faulkner M."/>
            <person name="Liu X."/>
            <person name="Huang F."/>
            <person name="Darby A.C."/>
            <person name="Hall N."/>
        </authorList>
    </citation>
    <scope>NUCLEOTIDE SEQUENCE [LARGE SCALE GENOMIC DNA]</scope>
    <source>
        <strain evidence="3">ATCC 19567 / DSM 133 / F</strain>
    </source>
</reference>
<dbReference type="KEGG" id="bvr:BVIR_3239"/>
<accession>A0A0H5B9V8</accession>
<dbReference type="RefSeq" id="WP_257720202.1">
    <property type="nucleotide sequence ID" value="NZ_AP014854.2"/>
</dbReference>
<evidence type="ECO:0000313" key="2">
    <source>
        <dbReference type="EMBL" id="CUU43658.1"/>
    </source>
</evidence>
<organism evidence="2 3">
    <name type="scientific">Blastochloris viridis</name>
    <name type="common">Rhodopseudomonas viridis</name>
    <dbReference type="NCBI Taxonomy" id="1079"/>
    <lineage>
        <taxon>Bacteria</taxon>
        <taxon>Pseudomonadati</taxon>
        <taxon>Pseudomonadota</taxon>
        <taxon>Alphaproteobacteria</taxon>
        <taxon>Hyphomicrobiales</taxon>
        <taxon>Blastochloridaceae</taxon>
        <taxon>Blastochloris</taxon>
    </lineage>
</organism>
<reference evidence="2" key="2">
    <citation type="submission" date="2015-11" db="EMBL/GenBank/DDBJ databases">
        <authorList>
            <person name="Zhang Y."/>
            <person name="Guo Z."/>
        </authorList>
    </citation>
    <scope>NUCLEOTIDE SEQUENCE</scope>
    <source>
        <strain evidence="2">1</strain>
    </source>
</reference>
<name>A0A0H5B9V8_BLAVI</name>
<dbReference type="EMBL" id="LN907867">
    <property type="protein sequence ID" value="CUU43658.1"/>
    <property type="molecule type" value="Genomic_DNA"/>
</dbReference>
<sequence>MVASAAVAAFGVGLGAGLLWTTQGGAVFYELVTAGLSACF</sequence>
<protein>
    <submittedName>
        <fullName evidence="2">Uncharacterized protein</fullName>
    </submittedName>
</protein>
<evidence type="ECO:0000313" key="3">
    <source>
        <dbReference type="Proteomes" id="UP000065734"/>
    </source>
</evidence>